<dbReference type="Proteomes" id="UP000823749">
    <property type="component" value="Chromosome 9"/>
</dbReference>
<dbReference type="AlphaFoldDB" id="A0AAV6ISZ7"/>
<dbReference type="EMBL" id="JACTNZ010000009">
    <property type="protein sequence ID" value="KAG5531806.1"/>
    <property type="molecule type" value="Genomic_DNA"/>
</dbReference>
<evidence type="ECO:0000313" key="1">
    <source>
        <dbReference type="EMBL" id="KAG5531806.1"/>
    </source>
</evidence>
<gene>
    <name evidence="1" type="ORF">RHGRI_026430</name>
</gene>
<comment type="caution">
    <text evidence="1">The sequence shown here is derived from an EMBL/GenBank/DDBJ whole genome shotgun (WGS) entry which is preliminary data.</text>
</comment>
<reference evidence="1" key="1">
    <citation type="submission" date="2020-08" db="EMBL/GenBank/DDBJ databases">
        <title>Plant Genome Project.</title>
        <authorList>
            <person name="Zhang R.-G."/>
        </authorList>
    </citation>
    <scope>NUCLEOTIDE SEQUENCE</scope>
    <source>
        <strain evidence="1">WSP0</strain>
        <tissue evidence="1">Leaf</tissue>
    </source>
</reference>
<evidence type="ECO:0000313" key="2">
    <source>
        <dbReference type="Proteomes" id="UP000823749"/>
    </source>
</evidence>
<proteinExistence type="predicted"/>
<accession>A0AAV6ISZ7</accession>
<sequence length="76" mass="8863">MSALFFSSNLGCGSGSNPDRRMAARTPLVLLVGVAPTSTGRAEEKRVVREEKRREEWEMEMKCWWEMKMNVVKWER</sequence>
<protein>
    <submittedName>
        <fullName evidence="1">Uncharacterized protein</fullName>
    </submittedName>
</protein>
<keyword evidence="2" id="KW-1185">Reference proteome</keyword>
<name>A0AAV6ISZ7_9ERIC</name>
<organism evidence="1 2">
    <name type="scientific">Rhododendron griersonianum</name>
    <dbReference type="NCBI Taxonomy" id="479676"/>
    <lineage>
        <taxon>Eukaryota</taxon>
        <taxon>Viridiplantae</taxon>
        <taxon>Streptophyta</taxon>
        <taxon>Embryophyta</taxon>
        <taxon>Tracheophyta</taxon>
        <taxon>Spermatophyta</taxon>
        <taxon>Magnoliopsida</taxon>
        <taxon>eudicotyledons</taxon>
        <taxon>Gunneridae</taxon>
        <taxon>Pentapetalae</taxon>
        <taxon>asterids</taxon>
        <taxon>Ericales</taxon>
        <taxon>Ericaceae</taxon>
        <taxon>Ericoideae</taxon>
        <taxon>Rhodoreae</taxon>
        <taxon>Rhododendron</taxon>
    </lineage>
</organism>